<proteinExistence type="predicted"/>
<dbReference type="InterPro" id="IPR044924">
    <property type="entry name" value="HAD-SF_hydro_IA_REG-2-like_cap"/>
</dbReference>
<reference evidence="1 2" key="1">
    <citation type="submission" date="2023-08" db="EMBL/GenBank/DDBJ databases">
        <title>Black Yeasts Isolated from many extreme environments.</title>
        <authorList>
            <person name="Coleine C."/>
            <person name="Stajich J.E."/>
            <person name="Selbmann L."/>
        </authorList>
    </citation>
    <scope>NUCLEOTIDE SEQUENCE [LARGE SCALE GENOMIC DNA]</scope>
    <source>
        <strain evidence="1 2">CCFEE 5885</strain>
    </source>
</reference>
<evidence type="ECO:0008006" key="3">
    <source>
        <dbReference type="Google" id="ProtNLM"/>
    </source>
</evidence>
<dbReference type="Gene3D" id="1.10.150.720">
    <property type="entry name" value="Haloacid dehalogenase-like hydrolase"/>
    <property type="match status" value="1"/>
</dbReference>
<dbReference type="Pfam" id="PF00702">
    <property type="entry name" value="Hydrolase"/>
    <property type="match status" value="1"/>
</dbReference>
<name>A0ABR0KPR9_9EURO</name>
<keyword evidence="2" id="KW-1185">Reference proteome</keyword>
<gene>
    <name evidence="1" type="ORF">LTR24_000098</name>
</gene>
<evidence type="ECO:0000313" key="1">
    <source>
        <dbReference type="EMBL" id="KAK5102539.1"/>
    </source>
</evidence>
<dbReference type="SUPFAM" id="SSF56784">
    <property type="entry name" value="HAD-like"/>
    <property type="match status" value="1"/>
</dbReference>
<dbReference type="Proteomes" id="UP001345013">
    <property type="component" value="Unassembled WGS sequence"/>
</dbReference>
<dbReference type="Gene3D" id="3.40.50.1000">
    <property type="entry name" value="HAD superfamily/HAD-like"/>
    <property type="match status" value="1"/>
</dbReference>
<dbReference type="InterPro" id="IPR023214">
    <property type="entry name" value="HAD_sf"/>
</dbReference>
<accession>A0ABR0KPR9</accession>
<sequence length="340" mass="38311">MGAGSSKVIQAPPGIVITLDALGTIYKFREPITTQYIKVAGRCGLNEEDIRKEDLGKAFMKSFREISDEYPNYGKHQLSSPRAWWKTVVNDAFGRVVDEAQIPDHLGDELYNHFTSSAAYELYPDVKPFFASMRELKQQYAKPNDPPVFVGVISNSDPRVKSVLQSLGLRVGIDKKPRFESFQERAARTALDPAGMMKMTWHDTYNPLNDVDFLATSYEASAEKPEAAIFDHAAILANLNFTSKLEQQQEDWSPSFQKMMLRIQISRQINTFKQSKFIHIGDDYKKDYVGAVESGHDALHLVREGDGHEVVEGANTVTDLYQAAAAVRIIAEQELRKNDE</sequence>
<protein>
    <recommendedName>
        <fullName evidence="3">Haloacid dehalogenase-like hydrolase domain-containing protein 3</fullName>
    </recommendedName>
</protein>
<dbReference type="PANTHER" id="PTHR46191">
    <property type="match status" value="1"/>
</dbReference>
<dbReference type="PANTHER" id="PTHR46191:SF2">
    <property type="entry name" value="HALOACID DEHALOGENASE-LIKE HYDROLASE DOMAIN-CONTAINING PROTEIN 3"/>
    <property type="match status" value="1"/>
</dbReference>
<evidence type="ECO:0000313" key="2">
    <source>
        <dbReference type="Proteomes" id="UP001345013"/>
    </source>
</evidence>
<dbReference type="EMBL" id="JAVRRG010000001">
    <property type="protein sequence ID" value="KAK5102539.1"/>
    <property type="molecule type" value="Genomic_DNA"/>
</dbReference>
<organism evidence="1 2">
    <name type="scientific">Lithohypha guttulata</name>
    <dbReference type="NCBI Taxonomy" id="1690604"/>
    <lineage>
        <taxon>Eukaryota</taxon>
        <taxon>Fungi</taxon>
        <taxon>Dikarya</taxon>
        <taxon>Ascomycota</taxon>
        <taxon>Pezizomycotina</taxon>
        <taxon>Eurotiomycetes</taxon>
        <taxon>Chaetothyriomycetidae</taxon>
        <taxon>Chaetothyriales</taxon>
        <taxon>Trichomeriaceae</taxon>
        <taxon>Lithohypha</taxon>
    </lineage>
</organism>
<dbReference type="InterPro" id="IPR036412">
    <property type="entry name" value="HAD-like_sf"/>
</dbReference>
<comment type="caution">
    <text evidence="1">The sequence shown here is derived from an EMBL/GenBank/DDBJ whole genome shotgun (WGS) entry which is preliminary data.</text>
</comment>
<dbReference type="InterPro" id="IPR051828">
    <property type="entry name" value="HAD-like_hydrolase_domain"/>
</dbReference>